<evidence type="ECO:0000313" key="2">
    <source>
        <dbReference type="EMBL" id="EXJ71387.1"/>
    </source>
</evidence>
<protein>
    <recommendedName>
        <fullName evidence="1">AsqO/PenF-like C-terminal domain-containing protein</fullName>
    </recommendedName>
</protein>
<proteinExistence type="predicted"/>
<dbReference type="GeneID" id="19189913"/>
<comment type="caution">
    <text evidence="2">The sequence shown here is derived from an EMBL/GenBank/DDBJ whole genome shotgun (WGS) entry which is preliminary data.</text>
</comment>
<reference evidence="2 3" key="1">
    <citation type="submission" date="2013-03" db="EMBL/GenBank/DDBJ databases">
        <title>The Genome Sequence of Cladophialophora psammophila CBS 110553.</title>
        <authorList>
            <consortium name="The Broad Institute Genomics Platform"/>
            <person name="Cuomo C."/>
            <person name="de Hoog S."/>
            <person name="Gorbushina A."/>
            <person name="Walker B."/>
            <person name="Young S.K."/>
            <person name="Zeng Q."/>
            <person name="Gargeya S."/>
            <person name="Fitzgerald M."/>
            <person name="Haas B."/>
            <person name="Abouelleil A."/>
            <person name="Allen A.W."/>
            <person name="Alvarado L."/>
            <person name="Arachchi H.M."/>
            <person name="Berlin A.M."/>
            <person name="Chapman S.B."/>
            <person name="Gainer-Dewar J."/>
            <person name="Goldberg J."/>
            <person name="Griggs A."/>
            <person name="Gujja S."/>
            <person name="Hansen M."/>
            <person name="Howarth C."/>
            <person name="Imamovic A."/>
            <person name="Ireland A."/>
            <person name="Larimer J."/>
            <person name="McCowan C."/>
            <person name="Murphy C."/>
            <person name="Pearson M."/>
            <person name="Poon T.W."/>
            <person name="Priest M."/>
            <person name="Roberts A."/>
            <person name="Saif S."/>
            <person name="Shea T."/>
            <person name="Sisk P."/>
            <person name="Sykes S."/>
            <person name="Wortman J."/>
            <person name="Nusbaum C."/>
            <person name="Birren B."/>
        </authorList>
    </citation>
    <scope>NUCLEOTIDE SEQUENCE [LARGE SCALE GENOMIC DNA]</scope>
    <source>
        <strain evidence="2 3">CBS 110553</strain>
    </source>
</reference>
<dbReference type="OrthoDB" id="5344254at2759"/>
<keyword evidence="3" id="KW-1185">Reference proteome</keyword>
<sequence length="200" mass="21105">MVSGDSSTLGFPISVGTSNYVFLFVLIPDQTIFQGVLLSGDATIVTSGDGTSGSYADSGVSWSGADDLSSYVVTVDDPLLGVVGNITLNSATVESALTLGSGSMPSPPTIKTTIIVWPTGANSEYPRAPRQGEPSGFHIEFTTNEGTFVADVVNKAVSWQPPIISGGYTRWVGNITGGFEGQEEYEGATVHEWFHFWLNV</sequence>
<dbReference type="InterPro" id="IPR057722">
    <property type="entry name" value="AsqO/PenF-like_C"/>
</dbReference>
<feature type="domain" description="AsqO/PenF-like C-terminal" evidence="1">
    <location>
        <begin position="112"/>
        <end position="194"/>
    </location>
</feature>
<dbReference type="AlphaFoldDB" id="W9WT79"/>
<gene>
    <name evidence="2" type="ORF">A1O5_05194</name>
</gene>
<dbReference type="Proteomes" id="UP000019471">
    <property type="component" value="Unassembled WGS sequence"/>
</dbReference>
<dbReference type="HOGENOM" id="CLU_1366122_0_0_1"/>
<dbReference type="RefSeq" id="XP_007743986.1">
    <property type="nucleotide sequence ID" value="XM_007745796.1"/>
</dbReference>
<accession>W9WT79</accession>
<evidence type="ECO:0000259" key="1">
    <source>
        <dbReference type="Pfam" id="PF25581"/>
    </source>
</evidence>
<organism evidence="2 3">
    <name type="scientific">Cladophialophora psammophila CBS 110553</name>
    <dbReference type="NCBI Taxonomy" id="1182543"/>
    <lineage>
        <taxon>Eukaryota</taxon>
        <taxon>Fungi</taxon>
        <taxon>Dikarya</taxon>
        <taxon>Ascomycota</taxon>
        <taxon>Pezizomycotina</taxon>
        <taxon>Eurotiomycetes</taxon>
        <taxon>Chaetothyriomycetidae</taxon>
        <taxon>Chaetothyriales</taxon>
        <taxon>Herpotrichiellaceae</taxon>
        <taxon>Cladophialophora</taxon>
    </lineage>
</organism>
<dbReference type="Pfam" id="PF25581">
    <property type="entry name" value="AsqO_C"/>
    <property type="match status" value="1"/>
</dbReference>
<name>W9WT79_9EURO</name>
<dbReference type="EMBL" id="AMGX01000007">
    <property type="protein sequence ID" value="EXJ71387.1"/>
    <property type="molecule type" value="Genomic_DNA"/>
</dbReference>
<evidence type="ECO:0000313" key="3">
    <source>
        <dbReference type="Proteomes" id="UP000019471"/>
    </source>
</evidence>